<keyword evidence="2" id="KW-1185">Reference proteome</keyword>
<reference evidence="1 2" key="1">
    <citation type="submission" date="2024-06" db="EMBL/GenBank/DDBJ databases">
        <title>Sorghum-associated microbial communities from plants grown in Nebraska, USA.</title>
        <authorList>
            <person name="Schachtman D."/>
        </authorList>
    </citation>
    <scope>NUCLEOTIDE SEQUENCE [LARGE SCALE GENOMIC DNA]</scope>
    <source>
        <strain evidence="1 2">2709</strain>
    </source>
</reference>
<proteinExistence type="predicted"/>
<dbReference type="Proteomes" id="UP001549320">
    <property type="component" value="Unassembled WGS sequence"/>
</dbReference>
<evidence type="ECO:0000313" key="1">
    <source>
        <dbReference type="EMBL" id="MET4575541.1"/>
    </source>
</evidence>
<dbReference type="EMBL" id="JBEPSH010000001">
    <property type="protein sequence ID" value="MET4575541.1"/>
    <property type="molecule type" value="Genomic_DNA"/>
</dbReference>
<organism evidence="1 2">
    <name type="scientific">Ottowia thiooxydans</name>
    <dbReference type="NCBI Taxonomy" id="219182"/>
    <lineage>
        <taxon>Bacteria</taxon>
        <taxon>Pseudomonadati</taxon>
        <taxon>Pseudomonadota</taxon>
        <taxon>Betaproteobacteria</taxon>
        <taxon>Burkholderiales</taxon>
        <taxon>Comamonadaceae</taxon>
        <taxon>Ottowia</taxon>
    </lineage>
</organism>
<comment type="caution">
    <text evidence="1">The sequence shown here is derived from an EMBL/GenBank/DDBJ whole genome shotgun (WGS) entry which is preliminary data.</text>
</comment>
<sequence length="170" mass="18947">MGWVRAYAVGQHMSITRSGDMDVSRARTSSEWSRVVLDFKRKLHSYDCSTITNSFGRQEAVKGGTKVRCYLTPTPKSNRNRLVLRRRIHPTSGALRRLRSWLSNIDGLKPGQLAYGLATDFRASMEHGPRLGVMRVKAMAFRPPELASGDVPALPVQLVAQVQPPQLEGC</sequence>
<gene>
    <name evidence="1" type="ORF">ABIE13_000638</name>
</gene>
<name>A0ABV2Q3D9_9BURK</name>
<accession>A0ABV2Q3D9</accession>
<evidence type="ECO:0000313" key="2">
    <source>
        <dbReference type="Proteomes" id="UP001549320"/>
    </source>
</evidence>
<protein>
    <submittedName>
        <fullName evidence="1">Uncharacterized protein</fullName>
    </submittedName>
</protein>